<name>A0A0F9U7B8_9ZZZZ</name>
<accession>A0A0F9U7B8</accession>
<dbReference type="CDD" id="cd03443">
    <property type="entry name" value="PaaI_thioesterase"/>
    <property type="match status" value="1"/>
</dbReference>
<protein>
    <recommendedName>
        <fullName evidence="2">Thioesterase domain-containing protein</fullName>
    </recommendedName>
</protein>
<comment type="caution">
    <text evidence="3">The sequence shown here is derived from an EMBL/GenBank/DDBJ whole genome shotgun (WGS) entry which is preliminary data.</text>
</comment>
<dbReference type="Gene3D" id="3.10.129.10">
    <property type="entry name" value="Hotdog Thioesterase"/>
    <property type="match status" value="1"/>
</dbReference>
<dbReference type="InterPro" id="IPR029069">
    <property type="entry name" value="HotDog_dom_sf"/>
</dbReference>
<organism evidence="3">
    <name type="scientific">marine sediment metagenome</name>
    <dbReference type="NCBI Taxonomy" id="412755"/>
    <lineage>
        <taxon>unclassified sequences</taxon>
        <taxon>metagenomes</taxon>
        <taxon>ecological metagenomes</taxon>
    </lineage>
</organism>
<dbReference type="EMBL" id="LAZR01000137">
    <property type="protein sequence ID" value="KKN87499.1"/>
    <property type="molecule type" value="Genomic_DNA"/>
</dbReference>
<proteinExistence type="predicted"/>
<gene>
    <name evidence="3" type="ORF">LCGC14_0257210</name>
</gene>
<dbReference type="InterPro" id="IPR003736">
    <property type="entry name" value="PAAI_dom"/>
</dbReference>
<sequence length="142" mass="14924">MTPQEIARIRDSFAAQTMMQTLGAELSDVSKGLIRIEAPILPGTRQQQGFGHAGLTFSIGDSAAGYAALTTLPLDTEVVTAEIKINLLAPARGDRLIAIGKVVKPGKRLCVVTAEVFAQTGDQQVLIALLQGTMVPVPATVD</sequence>
<evidence type="ECO:0000259" key="2">
    <source>
        <dbReference type="Pfam" id="PF03061"/>
    </source>
</evidence>
<dbReference type="GO" id="GO:0016787">
    <property type="term" value="F:hydrolase activity"/>
    <property type="evidence" value="ECO:0007669"/>
    <property type="project" value="UniProtKB-KW"/>
</dbReference>
<dbReference type="SUPFAM" id="SSF54637">
    <property type="entry name" value="Thioesterase/thiol ester dehydrase-isomerase"/>
    <property type="match status" value="1"/>
</dbReference>
<feature type="domain" description="Thioesterase" evidence="2">
    <location>
        <begin position="49"/>
        <end position="122"/>
    </location>
</feature>
<keyword evidence="1" id="KW-0378">Hydrolase</keyword>
<evidence type="ECO:0000256" key="1">
    <source>
        <dbReference type="ARBA" id="ARBA00022801"/>
    </source>
</evidence>
<dbReference type="Pfam" id="PF03061">
    <property type="entry name" value="4HBT"/>
    <property type="match status" value="1"/>
</dbReference>
<dbReference type="InterPro" id="IPR006683">
    <property type="entry name" value="Thioestr_dom"/>
</dbReference>
<evidence type="ECO:0000313" key="3">
    <source>
        <dbReference type="EMBL" id="KKN87499.1"/>
    </source>
</evidence>
<reference evidence="3" key="1">
    <citation type="journal article" date="2015" name="Nature">
        <title>Complex archaea that bridge the gap between prokaryotes and eukaryotes.</title>
        <authorList>
            <person name="Spang A."/>
            <person name="Saw J.H."/>
            <person name="Jorgensen S.L."/>
            <person name="Zaremba-Niedzwiedzka K."/>
            <person name="Martijn J."/>
            <person name="Lind A.E."/>
            <person name="van Eijk R."/>
            <person name="Schleper C."/>
            <person name="Guy L."/>
            <person name="Ettema T.J."/>
        </authorList>
    </citation>
    <scope>NUCLEOTIDE SEQUENCE</scope>
</reference>
<dbReference type="AlphaFoldDB" id="A0A0F9U7B8"/>
<dbReference type="NCBIfam" id="TIGR00369">
    <property type="entry name" value="unchar_dom_1"/>
    <property type="match status" value="1"/>
</dbReference>